<dbReference type="InterPro" id="IPR057326">
    <property type="entry name" value="KR_dom"/>
</dbReference>
<dbReference type="InterPro" id="IPR009081">
    <property type="entry name" value="PP-bd_ACP"/>
</dbReference>
<dbReference type="Proteomes" id="UP000010411">
    <property type="component" value="Unassembled WGS sequence"/>
</dbReference>
<evidence type="ECO:0000313" key="10">
    <source>
        <dbReference type="EMBL" id="EKX65283.1"/>
    </source>
</evidence>
<evidence type="ECO:0000259" key="8">
    <source>
        <dbReference type="PROSITE" id="PS50075"/>
    </source>
</evidence>
<dbReference type="GO" id="GO:0033068">
    <property type="term" value="P:macrolide biosynthetic process"/>
    <property type="evidence" value="ECO:0007669"/>
    <property type="project" value="UniProtKB-ARBA"/>
</dbReference>
<dbReference type="InterPro" id="IPR018201">
    <property type="entry name" value="Ketoacyl_synth_AS"/>
</dbReference>
<comment type="caution">
    <text evidence="10">The sequence shown here is derived from an EMBL/GenBank/DDBJ whole genome shotgun (WGS) entry which is preliminary data.</text>
</comment>
<keyword evidence="11" id="KW-1185">Reference proteome</keyword>
<dbReference type="FunFam" id="3.40.366.10:FF:000002">
    <property type="entry name" value="Probable polyketide synthase 2"/>
    <property type="match status" value="1"/>
</dbReference>
<dbReference type="InterPro" id="IPR001227">
    <property type="entry name" value="Ac_transferase_dom_sf"/>
</dbReference>
<evidence type="ECO:0000256" key="1">
    <source>
        <dbReference type="ARBA" id="ARBA00022450"/>
    </source>
</evidence>
<dbReference type="SUPFAM" id="SSF55048">
    <property type="entry name" value="Probable ACP-binding domain of malonyl-CoA ACP transacylase"/>
    <property type="match status" value="3"/>
</dbReference>
<feature type="domain" description="Ketosynthase family 3 (KS3)" evidence="9">
    <location>
        <begin position="948"/>
        <end position="1374"/>
    </location>
</feature>
<dbReference type="SUPFAM" id="SSF52151">
    <property type="entry name" value="FabD/lysophospholipase-like"/>
    <property type="match status" value="3"/>
</dbReference>
<dbReference type="Pfam" id="PF02801">
    <property type="entry name" value="Ketoacyl-synt_C"/>
    <property type="match status" value="2"/>
</dbReference>
<feature type="domain" description="Ketosynthase family 3 (KS3)" evidence="9">
    <location>
        <begin position="1979"/>
        <end position="2405"/>
    </location>
</feature>
<dbReference type="CDD" id="cd00833">
    <property type="entry name" value="PKS"/>
    <property type="match status" value="2"/>
</dbReference>
<keyword evidence="6" id="KW-0012">Acyltransferase</keyword>
<dbReference type="PROSITE" id="PS50075">
    <property type="entry name" value="CARRIER"/>
    <property type="match status" value="2"/>
</dbReference>
<dbReference type="Pfam" id="PF08659">
    <property type="entry name" value="KR"/>
    <property type="match status" value="1"/>
</dbReference>
<dbReference type="GO" id="GO:0004315">
    <property type="term" value="F:3-oxoacyl-[acyl-carrier-protein] synthase activity"/>
    <property type="evidence" value="ECO:0007669"/>
    <property type="project" value="InterPro"/>
</dbReference>
<dbReference type="SMART" id="SM00823">
    <property type="entry name" value="PKS_PP"/>
    <property type="match status" value="2"/>
</dbReference>
<feature type="region of interest" description="Disordered" evidence="7">
    <location>
        <begin position="2409"/>
        <end position="2429"/>
    </location>
</feature>
<dbReference type="SUPFAM" id="SSF51735">
    <property type="entry name" value="NAD(P)-binding Rossmann-fold domains"/>
    <property type="match status" value="2"/>
</dbReference>
<protein>
    <submittedName>
        <fullName evidence="10">Putative [acyl-carrier-protein] S-malonyltransferase</fullName>
    </submittedName>
</protein>
<proteinExistence type="predicted"/>
<dbReference type="PANTHER" id="PTHR43775:SF51">
    <property type="entry name" value="INACTIVE PHENOLPHTHIOCEROL SYNTHESIS POLYKETIDE SYNTHASE TYPE I PKS1-RELATED"/>
    <property type="match status" value="1"/>
</dbReference>
<dbReference type="InterPro" id="IPR032821">
    <property type="entry name" value="PKS_assoc"/>
</dbReference>
<dbReference type="RefSeq" id="WP_009315456.1">
    <property type="nucleotide sequence ID" value="NZ_AEJC01000298.1"/>
</dbReference>
<evidence type="ECO:0000256" key="7">
    <source>
        <dbReference type="SAM" id="MobiDB-lite"/>
    </source>
</evidence>
<evidence type="ECO:0000256" key="2">
    <source>
        <dbReference type="ARBA" id="ARBA00022553"/>
    </source>
</evidence>
<dbReference type="InterPro" id="IPR050091">
    <property type="entry name" value="PKS_NRPS_Biosynth_Enz"/>
</dbReference>
<dbReference type="PROSITE" id="PS52004">
    <property type="entry name" value="KS3_2"/>
    <property type="match status" value="2"/>
</dbReference>
<dbReference type="SUPFAM" id="SSF53901">
    <property type="entry name" value="Thiolase-like"/>
    <property type="match status" value="2"/>
</dbReference>
<accession>L1KY81</accession>
<dbReference type="Gene3D" id="3.40.50.720">
    <property type="entry name" value="NAD(P)-binding Rossmann-like Domain"/>
    <property type="match status" value="1"/>
</dbReference>
<dbReference type="OrthoDB" id="9778690at2"/>
<dbReference type="InterPro" id="IPR036736">
    <property type="entry name" value="ACP-like_sf"/>
</dbReference>
<dbReference type="InterPro" id="IPR014031">
    <property type="entry name" value="Ketoacyl_synth_C"/>
</dbReference>
<keyword evidence="2" id="KW-0597">Phosphoprotein</keyword>
<organism evidence="10 11">
    <name type="scientific">Streptomyces ipomoeae 91-03</name>
    <dbReference type="NCBI Taxonomy" id="698759"/>
    <lineage>
        <taxon>Bacteria</taxon>
        <taxon>Bacillati</taxon>
        <taxon>Actinomycetota</taxon>
        <taxon>Actinomycetes</taxon>
        <taxon>Kitasatosporales</taxon>
        <taxon>Streptomycetaceae</taxon>
        <taxon>Streptomyces</taxon>
    </lineage>
</organism>
<dbReference type="SMART" id="SM00822">
    <property type="entry name" value="PKS_KR"/>
    <property type="match status" value="1"/>
</dbReference>
<feature type="domain" description="Carrier" evidence="8">
    <location>
        <begin position="856"/>
        <end position="931"/>
    </location>
</feature>
<dbReference type="SMART" id="SM01294">
    <property type="entry name" value="PKS_PP_betabranch"/>
    <property type="match status" value="2"/>
</dbReference>
<dbReference type="InterPro" id="IPR006162">
    <property type="entry name" value="Ppantetheine_attach_site"/>
</dbReference>
<keyword evidence="3 10" id="KW-0808">Transferase</keyword>
<dbReference type="InterPro" id="IPR013968">
    <property type="entry name" value="PKS_KR"/>
</dbReference>
<keyword evidence="5" id="KW-0511">Multifunctional enzyme</keyword>
<feature type="domain" description="Carrier" evidence="8">
    <location>
        <begin position="1882"/>
        <end position="1957"/>
    </location>
</feature>
<keyword evidence="1" id="KW-0596">Phosphopantetheine</keyword>
<dbReference type="InterPro" id="IPR036291">
    <property type="entry name" value="NAD(P)-bd_dom_sf"/>
</dbReference>
<dbReference type="Pfam" id="PF16197">
    <property type="entry name" value="KAsynt_C_assoc"/>
    <property type="match status" value="2"/>
</dbReference>
<name>L1KY81_9ACTN</name>
<dbReference type="InterPro" id="IPR020806">
    <property type="entry name" value="PKS_PP-bd"/>
</dbReference>
<feature type="non-terminal residue" evidence="10">
    <location>
        <position position="1"/>
    </location>
</feature>
<dbReference type="Gene3D" id="3.30.70.3290">
    <property type="match status" value="3"/>
</dbReference>
<feature type="region of interest" description="Disordered" evidence="7">
    <location>
        <begin position="1864"/>
        <end position="1883"/>
    </location>
</feature>
<reference evidence="10 11" key="1">
    <citation type="submission" date="2012-11" db="EMBL/GenBank/DDBJ databases">
        <authorList>
            <person name="Huguet-Tapia J.C."/>
            <person name="Durkin A.S."/>
            <person name="Pettis G.S."/>
            <person name="Badger J.H."/>
        </authorList>
    </citation>
    <scope>NUCLEOTIDE SEQUENCE [LARGE SCALE GENOMIC DNA]</scope>
    <source>
        <strain evidence="10 11">91-03</strain>
    </source>
</reference>
<dbReference type="Pfam" id="PF00698">
    <property type="entry name" value="Acyl_transf_1"/>
    <property type="match status" value="3"/>
</dbReference>
<feature type="non-terminal residue" evidence="10">
    <location>
        <position position="2842"/>
    </location>
</feature>
<dbReference type="Pfam" id="PF00550">
    <property type="entry name" value="PP-binding"/>
    <property type="match status" value="2"/>
</dbReference>
<dbReference type="InterPro" id="IPR014030">
    <property type="entry name" value="Ketoacyl_synth_N"/>
</dbReference>
<dbReference type="SUPFAM" id="SSF47336">
    <property type="entry name" value="ACP-like"/>
    <property type="match status" value="2"/>
</dbReference>
<evidence type="ECO:0000256" key="4">
    <source>
        <dbReference type="ARBA" id="ARBA00023194"/>
    </source>
</evidence>
<dbReference type="Gene3D" id="1.10.1200.10">
    <property type="entry name" value="ACP-like"/>
    <property type="match status" value="2"/>
</dbReference>
<dbReference type="InterPro" id="IPR014043">
    <property type="entry name" value="Acyl_transferase_dom"/>
</dbReference>
<sequence>DHAEAVTGLEALAQGEAAPGVITGTAAGDGVLAVLFTGQGSQRPGTGRELYERYPVFRDAFDAVCVALDEQLTGHVPYPVAEVAFAEPGTDKAAWLDQTCYTQTGVFALETALFRLVESFGVTPDHLAGHSVGELTAAHVAGILTLPDAAKLVAARARLMQSLPAGGRMIATTAPETDVLPLLTDRVTIAAVNGPRSVVISGDEDDVTVLAERLVAAGHQVRGLTVSHAFHSPRMEPILAEFTEIAATVAYHPARLPVIPNTTGRPAADGDLTTPEYWARHIREAVRFADTVTTLTDSGVDVFLELGPSPHLTAAVEEFTDTTCVPALCHGQPEAQSVLAAVARLYTSGVPVDWADAFAATGARRVPLPTYPFQHTRYWLADTAPGAGSARTPSAGALYAVEWTELPVHVRAEEGAHAGAGEEPYVVRVRTVEDVAAAAVDEAPAHLLFEATGPADARDLVSRALEIVQAVLAEPRLDATRLVVVTRDDGQPESGAVRGLVRSAQSEHPGRLVLVRADTDADTATGSLLLATGEPEARLTGGELAAPRLVRVHPEGEATGPDPDGTVLVTGGTGSLGGLVARHLVREHGVRHLLLVSRRGPEADGVEELRSELAELGAEARVVACDVADRAALAALLGEIPAEHPLTAVVHTAGVIDDAVVTGLTAEQIDRVYRPKVDAAVHLDELTRDLDLRAFVLFSSAAGVFGNPGQGAYASANAFLDALAERRRSLGLPAVSLAWGHWSHGDGMAAHLSEADVRRNRRMGMAGLSARAGLALFDAALRAEPAVLVAARLDLTGLTPVTGLTGGTGPYADETPVPALLRALVPAPAAGATVAAPAEGGVAARLAALDEAGQDELLLDLVRGEAAAVLGHSNPEALVAERAFKEAGFDSLMAVELRNRLNARTGLRFSPTLLFDHPTPRALARHLRAELLGATPEQTRRTRTAPVDEPIAIVGMSCRFPGGANSAEELWRLVADGTDAVTGFPTDRGWDLASLHHPDPDHPGTSYVVHGAFLDDAAGFDADFFGISPHEALAMDPQQRLMLEASWEALEHAGIDPTSLRGEPVGVFAGVNSQDYARSLDQVPDHVEGYRITGISAGVVSGRVAYTLGLEGPAVTLDTACSSSLVTMHLAAQALRSGECSMALSGGVMVMASPEPFVEFSRQRGLAPDGRCKAFAAAADGTGWSEGVGVLLLERLSDARRNGHRVLAVLKGSAVNQDGASNGLTAPNGPSQQRVIRQALAAAGLAPTDVDAVEAHGTGTTLGDPIEAQAIIATYGRDRPDDRPLWLGSVKSNIGHTQAAAGVAGVIKMVQAMRHGVLPRTLHVDEPTGEVDWPAGAVELLTEARPWPETGRPRRAGVSAFGVSGTNAHVILEQAPPEHEPEAPHEPVGDATRPAMPPTALPAVPWVISARTEAGLRGQAAKLAAFAAADDRGSAAVAHSLLTTRAALEHRAVVVGEDRTRLVAGLAALAGGEPLTVGVVRGTVTGGKLAYLFNGQGSQRPGMGRELHCRYPVFRDAFDAACAELDRHLAGHVERPLREVVFSEPGTHEAALLDETVYAQSGLFALETALFRLYESWGVRPDYVTGHSLGELSAAHAAGMLSLADAAALVAVRGRLMQALPRGGAMAAIGATEEEVARAIAAHGDTCGGAVDISAVNGPTALVISGAEDAVLAVAEDFRARGHQVKRLRVSHAFHSSRMDGMLDEFREAAAGVSFRPPSLPVVSSLSGRLADPEELRSPDYWAAQARGCVRFHDAVLALRDLGVRTHLELGPGGVLGATAAEVHGEDPSVPALAKGEPEAVTAVAALGHLHVRGVPVEWTALFDGVAPERVDLPTYAFQHRRFWPEATHGRTIRTSTAVEPVTDVRRPERNEPERNEPERDESVLALVLRATAAVLGQNDPSAVDSTRAFRDLGFDSLAAVRLRNELMNTLGVELPATVAFDHPTPAALATFLSPGGSPGGDHRQETPLAPVPAPAAPDEPIAIVAAACRLPGDITSPEQLWDLVASGTDAVTGFPVNRGWNLDELFHPDPDHPGSSYVREGGFLHDAPGFDAAFFGISPREALAMDPQQRLLLETSWEAFERAGLDPTSLRGRPVGVFTGIVHHDYVTRLREVPEGYEGYLITGAAGSVAAGRVSYLFGFEGPAVSVDTACSSSLVSIHLAAQSLRAGECSMALAGGATVMAGPDAFIEFSRQRGLAMDGRCKAFAAAADGTGWSEGVGVVLLERLSDARRNGHRVLAVLRGSAVNQDGASNGLTAPNGPSQQRVIRQALANAGLTASDVDVVEAHGTGTTLGDPIEAQALLATYGQGRPEDRPLWLGSLKSNIGHAQAAAGVAGVIKMVMALQEGVLPQTLHVDEPTPQVDWSAGAVSLLTEARDWPETGRPRRAAVSSFGMSGTNAHLILEQAPETGGVEGPEASDGHGGAELRGDTPEPGVVPLPLSARGQEALQEQARQLLAHLGELGERGPRLVDVGHSLVATRATHSHRAVVVATGAEQARAALAALARGEDHPDVVTGTAGAGGRTVFVFPGQGSQWVGMGAGLLDASPVFADHIRACAEVLDPLTGWSLLDVVRGGDLGRVDVVQPATFAVMTGLAALWRDHGVVPDAVVGHSQGEIAAAYVAGALSLADAARVVALRSQAIAERLAGRGGMVHVTLGREGTEELLKGWPDRLEVAAVNGPASTVVAGDVDAVEEFLEHCASERVQARRIPVDYASHTHHVEGIREQLLMVLDGIEPQPARIPLFSTVDGTWLDTTVMTAEYWYRNLRQTVGFGTAVESLYAEGYRVFVEASPHPVLTHSVQDTIDGALATGTLRRGHGTLADFTTALARLHTNGVPVTWHHP</sequence>
<dbReference type="InterPro" id="IPR016039">
    <property type="entry name" value="Thiolase-like"/>
</dbReference>
<dbReference type="GO" id="GO:0004312">
    <property type="term" value="F:fatty acid synthase activity"/>
    <property type="evidence" value="ECO:0007669"/>
    <property type="project" value="TreeGrafter"/>
</dbReference>
<dbReference type="PROSITE" id="PS00012">
    <property type="entry name" value="PHOSPHOPANTETHEINE"/>
    <property type="match status" value="2"/>
</dbReference>
<dbReference type="PROSITE" id="PS00606">
    <property type="entry name" value="KS3_1"/>
    <property type="match status" value="2"/>
</dbReference>
<dbReference type="GO" id="GO:0031177">
    <property type="term" value="F:phosphopantetheine binding"/>
    <property type="evidence" value="ECO:0007669"/>
    <property type="project" value="InterPro"/>
</dbReference>
<dbReference type="InterPro" id="IPR016035">
    <property type="entry name" value="Acyl_Trfase/lysoPLipase"/>
</dbReference>
<dbReference type="Gene3D" id="3.40.47.10">
    <property type="match status" value="2"/>
</dbReference>
<dbReference type="SMART" id="SM00827">
    <property type="entry name" value="PKS_AT"/>
    <property type="match status" value="3"/>
</dbReference>
<dbReference type="InterPro" id="IPR016036">
    <property type="entry name" value="Malonyl_transacylase_ACP-bd"/>
</dbReference>
<dbReference type="Gene3D" id="3.40.366.10">
    <property type="entry name" value="Malonyl-Coenzyme A Acyl Carrier Protein, domain 2"/>
    <property type="match status" value="3"/>
</dbReference>
<evidence type="ECO:0000256" key="3">
    <source>
        <dbReference type="ARBA" id="ARBA00022679"/>
    </source>
</evidence>
<gene>
    <name evidence="10" type="ORF">STRIP9103_00430</name>
</gene>
<evidence type="ECO:0000313" key="11">
    <source>
        <dbReference type="Proteomes" id="UP000010411"/>
    </source>
</evidence>
<dbReference type="GO" id="GO:0006633">
    <property type="term" value="P:fatty acid biosynthetic process"/>
    <property type="evidence" value="ECO:0007669"/>
    <property type="project" value="InterPro"/>
</dbReference>
<keyword evidence="4" id="KW-0045">Antibiotic biosynthesis</keyword>
<dbReference type="PANTHER" id="PTHR43775">
    <property type="entry name" value="FATTY ACID SYNTHASE"/>
    <property type="match status" value="1"/>
</dbReference>
<dbReference type="FunFam" id="3.40.47.10:FF:000019">
    <property type="entry name" value="Polyketide synthase type I"/>
    <property type="match status" value="2"/>
</dbReference>
<dbReference type="Pfam" id="PF00109">
    <property type="entry name" value="ketoacyl-synt"/>
    <property type="match status" value="2"/>
</dbReference>
<evidence type="ECO:0000259" key="9">
    <source>
        <dbReference type="PROSITE" id="PS52004"/>
    </source>
</evidence>
<dbReference type="FunFam" id="1.10.1200.10:FF:000007">
    <property type="entry name" value="Probable polyketide synthase pks17"/>
    <property type="match status" value="1"/>
</dbReference>
<dbReference type="InterPro" id="IPR020841">
    <property type="entry name" value="PKS_Beta-ketoAc_synthase_dom"/>
</dbReference>
<evidence type="ECO:0000256" key="6">
    <source>
        <dbReference type="ARBA" id="ARBA00023315"/>
    </source>
</evidence>
<dbReference type="EMBL" id="AEJC01000298">
    <property type="protein sequence ID" value="EKX65283.1"/>
    <property type="molecule type" value="Genomic_DNA"/>
</dbReference>
<evidence type="ECO:0000256" key="5">
    <source>
        <dbReference type="ARBA" id="ARBA00023268"/>
    </source>
</evidence>
<dbReference type="SMART" id="SM00825">
    <property type="entry name" value="PKS_KS"/>
    <property type="match status" value="2"/>
</dbReference>
<feature type="compositionally biased region" description="Basic and acidic residues" evidence="7">
    <location>
        <begin position="2418"/>
        <end position="2429"/>
    </location>
</feature>
<dbReference type="CDD" id="cd08956">
    <property type="entry name" value="KR_3_FAS_SDR_x"/>
    <property type="match status" value="1"/>
</dbReference>